<feature type="coiled-coil region" evidence="1">
    <location>
        <begin position="108"/>
        <end position="142"/>
    </location>
</feature>
<evidence type="ECO:0000259" key="3">
    <source>
        <dbReference type="PROSITE" id="PS51840"/>
    </source>
</evidence>
<evidence type="ECO:0000256" key="2">
    <source>
        <dbReference type="SAM" id="Phobius"/>
    </source>
</evidence>
<dbReference type="Pfam" id="PF10358">
    <property type="entry name" value="NT-C2"/>
    <property type="match status" value="1"/>
</dbReference>
<evidence type="ECO:0000313" key="4">
    <source>
        <dbReference type="EMBL" id="KAH7537036.1"/>
    </source>
</evidence>
<comment type="caution">
    <text evidence="4">The sequence shown here is derived from an EMBL/GenBank/DDBJ whole genome shotgun (WGS) entry which is preliminary data.</text>
</comment>
<evidence type="ECO:0000313" key="5">
    <source>
        <dbReference type="Proteomes" id="UP000813462"/>
    </source>
</evidence>
<feature type="coiled-coil region" evidence="1">
    <location>
        <begin position="173"/>
        <end position="200"/>
    </location>
</feature>
<evidence type="ECO:0000256" key="1">
    <source>
        <dbReference type="SAM" id="Coils"/>
    </source>
</evidence>
<proteinExistence type="predicted"/>
<dbReference type="PANTHER" id="PTHR47270">
    <property type="entry name" value="PROTEIN MLP1-LIKE"/>
    <property type="match status" value="1"/>
</dbReference>
<dbReference type="EMBL" id="JAEACU010000003">
    <property type="protein sequence ID" value="KAH7537036.1"/>
    <property type="molecule type" value="Genomic_DNA"/>
</dbReference>
<keyword evidence="2" id="KW-0812">Transmembrane</keyword>
<keyword evidence="1" id="KW-0175">Coiled coil</keyword>
<gene>
    <name evidence="4" type="ORF">FEM48_Zijuj03G0049700</name>
</gene>
<sequence>METGKYITKSGKPLVHNGNCWWEETFVESAWISQDDASKDVQQCLFKLVVAMLALLLLLLLLWGSIRFDTLGEATVNLASYMTSKPSPPFSLPLKNMTMGLACKKWNISLDEARAKRVDDTLKELEDELKFQQESIVNLSMQLKKSIEANNYLKIQAATKSLVKEQSLLPKSNGELRKHNMELEELCAVLEAELRESQKYFFDMLKEIEDLEAKS</sequence>
<name>A0A978VNB1_ZIZJJ</name>
<accession>A0A978VNB1</accession>
<dbReference type="AlphaFoldDB" id="A0A978VNB1"/>
<reference evidence="4" key="1">
    <citation type="journal article" date="2021" name="Front. Plant Sci.">
        <title>Chromosome-Scale Genome Assembly for Chinese Sour Jujube and Insights Into Its Genome Evolution and Domestication Signature.</title>
        <authorList>
            <person name="Shen L.-Y."/>
            <person name="Luo H."/>
            <person name="Wang X.-L."/>
            <person name="Wang X.-M."/>
            <person name="Qiu X.-J."/>
            <person name="Liu H."/>
            <person name="Zhou S.-S."/>
            <person name="Jia K.-H."/>
            <person name="Nie S."/>
            <person name="Bao Y.-T."/>
            <person name="Zhang R.-G."/>
            <person name="Yun Q.-Z."/>
            <person name="Chai Y.-H."/>
            <person name="Lu J.-Y."/>
            <person name="Li Y."/>
            <person name="Zhao S.-W."/>
            <person name="Mao J.-F."/>
            <person name="Jia S.-G."/>
            <person name="Mao Y.-M."/>
        </authorList>
    </citation>
    <scope>NUCLEOTIDE SEQUENCE</scope>
    <source>
        <strain evidence="4">AT0</strain>
        <tissue evidence="4">Leaf</tissue>
    </source>
</reference>
<organism evidence="4 5">
    <name type="scientific">Ziziphus jujuba var. spinosa</name>
    <dbReference type="NCBI Taxonomy" id="714518"/>
    <lineage>
        <taxon>Eukaryota</taxon>
        <taxon>Viridiplantae</taxon>
        <taxon>Streptophyta</taxon>
        <taxon>Embryophyta</taxon>
        <taxon>Tracheophyta</taxon>
        <taxon>Spermatophyta</taxon>
        <taxon>Magnoliopsida</taxon>
        <taxon>eudicotyledons</taxon>
        <taxon>Gunneridae</taxon>
        <taxon>Pentapetalae</taxon>
        <taxon>rosids</taxon>
        <taxon>fabids</taxon>
        <taxon>Rosales</taxon>
        <taxon>Rhamnaceae</taxon>
        <taxon>Paliureae</taxon>
        <taxon>Ziziphus</taxon>
    </lineage>
</organism>
<keyword evidence="2" id="KW-1133">Transmembrane helix</keyword>
<keyword evidence="2" id="KW-0472">Membrane</keyword>
<dbReference type="Proteomes" id="UP000813462">
    <property type="component" value="Unassembled WGS sequence"/>
</dbReference>
<protein>
    <recommendedName>
        <fullName evidence="3">C2 NT-type domain-containing protein</fullName>
    </recommendedName>
</protein>
<feature type="domain" description="C2 NT-type" evidence="3">
    <location>
        <begin position="1"/>
        <end position="112"/>
    </location>
</feature>
<feature type="transmembrane region" description="Helical" evidence="2">
    <location>
        <begin position="44"/>
        <end position="66"/>
    </location>
</feature>
<dbReference type="PANTHER" id="PTHR47270:SF13">
    <property type="entry name" value="HEAVY CHAIN-LIKE PROTEIN, PUTATIVE-RELATED"/>
    <property type="match status" value="1"/>
</dbReference>
<dbReference type="PROSITE" id="PS51840">
    <property type="entry name" value="C2_NT"/>
    <property type="match status" value="1"/>
</dbReference>
<dbReference type="InterPro" id="IPR019448">
    <property type="entry name" value="NT-C2"/>
</dbReference>